<accession>A0A645IT40</accession>
<evidence type="ECO:0000313" key="2">
    <source>
        <dbReference type="EMBL" id="MPN53559.1"/>
    </source>
</evidence>
<name>A0A645IT40_9ZZZZ</name>
<feature type="region of interest" description="Disordered" evidence="1">
    <location>
        <begin position="1"/>
        <end position="87"/>
    </location>
</feature>
<dbReference type="EMBL" id="VSSQ01120793">
    <property type="protein sequence ID" value="MPN53559.1"/>
    <property type="molecule type" value="Genomic_DNA"/>
</dbReference>
<feature type="compositionally biased region" description="Basic and acidic residues" evidence="1">
    <location>
        <begin position="36"/>
        <end position="46"/>
    </location>
</feature>
<reference evidence="2" key="1">
    <citation type="submission" date="2019-08" db="EMBL/GenBank/DDBJ databases">
        <authorList>
            <person name="Kucharzyk K."/>
            <person name="Murdoch R.W."/>
            <person name="Higgins S."/>
            <person name="Loffler F."/>
        </authorList>
    </citation>
    <scope>NUCLEOTIDE SEQUENCE</scope>
</reference>
<gene>
    <name evidence="2" type="ORF">SDC9_201223</name>
</gene>
<evidence type="ECO:0000256" key="1">
    <source>
        <dbReference type="SAM" id="MobiDB-lite"/>
    </source>
</evidence>
<comment type="caution">
    <text evidence="2">The sequence shown here is derived from an EMBL/GenBank/DDBJ whole genome shotgun (WGS) entry which is preliminary data.</text>
</comment>
<feature type="compositionally biased region" description="Basic and acidic residues" evidence="1">
    <location>
        <begin position="14"/>
        <end position="24"/>
    </location>
</feature>
<protein>
    <submittedName>
        <fullName evidence="2">Uncharacterized protein</fullName>
    </submittedName>
</protein>
<sequence>MRPSAPLHQLCGDGNRKGIPGDRHPHLRLFRGPQTAEDHEARKERPAPALRRISGGGRLPSVDLQIQRKSSGGPPEMAGHGSQSDGL</sequence>
<proteinExistence type="predicted"/>
<organism evidence="2">
    <name type="scientific">bioreactor metagenome</name>
    <dbReference type="NCBI Taxonomy" id="1076179"/>
    <lineage>
        <taxon>unclassified sequences</taxon>
        <taxon>metagenomes</taxon>
        <taxon>ecological metagenomes</taxon>
    </lineage>
</organism>
<dbReference type="AlphaFoldDB" id="A0A645IT40"/>